<comment type="similarity">
    <text evidence="1 6">Belongs to the V-ATPase C subunit family.</text>
</comment>
<dbReference type="OrthoDB" id="6605928at2759"/>
<evidence type="ECO:0000256" key="4">
    <source>
        <dbReference type="ARBA" id="ARBA00023065"/>
    </source>
</evidence>
<feature type="coiled-coil region" evidence="7">
    <location>
        <begin position="307"/>
        <end position="334"/>
    </location>
</feature>
<protein>
    <recommendedName>
        <fullName evidence="6">V-type proton ATPase subunit C</fullName>
    </recommendedName>
</protein>
<dbReference type="PANTHER" id="PTHR10137">
    <property type="entry name" value="V-TYPE PROTON ATPASE SUBUNIT C"/>
    <property type="match status" value="1"/>
</dbReference>
<keyword evidence="3 6" id="KW-0375">Hydrogen ion transport</keyword>
<dbReference type="PANTHER" id="PTHR10137:SF0">
    <property type="entry name" value="V-TYPE PROTON ATPASE SUBUNIT C"/>
    <property type="match status" value="1"/>
</dbReference>
<evidence type="ECO:0000256" key="6">
    <source>
        <dbReference type="RuleBase" id="RU364010"/>
    </source>
</evidence>
<evidence type="ECO:0000313" key="8">
    <source>
        <dbReference type="EMBL" id="CAG8467182.1"/>
    </source>
</evidence>
<proteinExistence type="inferred from homology"/>
<dbReference type="InterPro" id="IPR036132">
    <property type="entry name" value="Vac_ATP_synth_c_sf"/>
</dbReference>
<evidence type="ECO:0000256" key="3">
    <source>
        <dbReference type="ARBA" id="ARBA00022781"/>
    </source>
</evidence>
<name>A0A9N8Z2F1_9GLOM</name>
<gene>
    <name evidence="8" type="ORF">POCULU_LOCUS855</name>
</gene>
<comment type="caution">
    <text evidence="8">The sequence shown here is derived from an EMBL/GenBank/DDBJ whole genome shotgun (WGS) entry which is preliminary data.</text>
</comment>
<evidence type="ECO:0000313" key="9">
    <source>
        <dbReference type="Proteomes" id="UP000789572"/>
    </source>
</evidence>
<evidence type="ECO:0000256" key="5">
    <source>
        <dbReference type="ARBA" id="ARBA00053565"/>
    </source>
</evidence>
<dbReference type="CDD" id="cd14785">
    <property type="entry name" value="V-ATPase_C"/>
    <property type="match status" value="1"/>
</dbReference>
<dbReference type="FunFam" id="3.30.70.100:FF:000002">
    <property type="entry name" value="V-type proton ATPase subunit C"/>
    <property type="match status" value="1"/>
</dbReference>
<dbReference type="GO" id="GO:0000221">
    <property type="term" value="C:vacuolar proton-transporting V-type ATPase, V1 domain"/>
    <property type="evidence" value="ECO:0007669"/>
    <property type="project" value="TreeGrafter"/>
</dbReference>
<dbReference type="InterPro" id="IPR004907">
    <property type="entry name" value="ATPase_V1-cplx_csu"/>
</dbReference>
<keyword evidence="2 6" id="KW-0813">Transport</keyword>
<dbReference type="Gene3D" id="3.30.70.100">
    <property type="match status" value="1"/>
</dbReference>
<evidence type="ECO:0000256" key="7">
    <source>
        <dbReference type="SAM" id="Coils"/>
    </source>
</evidence>
<organism evidence="8 9">
    <name type="scientific">Paraglomus occultum</name>
    <dbReference type="NCBI Taxonomy" id="144539"/>
    <lineage>
        <taxon>Eukaryota</taxon>
        <taxon>Fungi</taxon>
        <taxon>Fungi incertae sedis</taxon>
        <taxon>Mucoromycota</taxon>
        <taxon>Glomeromycotina</taxon>
        <taxon>Glomeromycetes</taxon>
        <taxon>Paraglomerales</taxon>
        <taxon>Paraglomeraceae</taxon>
        <taxon>Paraglomus</taxon>
    </lineage>
</organism>
<reference evidence="8" key="1">
    <citation type="submission" date="2021-06" db="EMBL/GenBank/DDBJ databases">
        <authorList>
            <person name="Kallberg Y."/>
            <person name="Tangrot J."/>
            <person name="Rosling A."/>
        </authorList>
    </citation>
    <scope>NUCLEOTIDE SEQUENCE</scope>
    <source>
        <strain evidence="8">IA702</strain>
    </source>
</reference>
<evidence type="ECO:0000256" key="2">
    <source>
        <dbReference type="ARBA" id="ARBA00022448"/>
    </source>
</evidence>
<dbReference type="AlphaFoldDB" id="A0A9N8Z2F1"/>
<comment type="function">
    <text evidence="6">Subunit of the V1 complex of vacuolar(H+)-ATPase (V-ATPase), a multisubunit enzyme composed of a peripheral complex (V1) that hydrolyzes ATP and a membrane integral complex (V0) that translocates protons. V-ATPase is responsible for acidifying and maintaining the pH of intracellular compartments and in some cell types, is targeted to the plasma membrane, where it is responsible for acidifying the extracellular environment. Subunit C is necessary for the assembly of the catalytic sector of the enzyme and is likely to have a specific function in its catalytic activity.</text>
</comment>
<comment type="subunit">
    <text evidence="6">V-ATPase is a heteromultimeric enzyme composed of a peripheral catalytic V1 complex (components A to H) attached to an integral membrane V0 proton pore complex.</text>
</comment>
<evidence type="ECO:0000256" key="1">
    <source>
        <dbReference type="ARBA" id="ARBA00006138"/>
    </source>
</evidence>
<dbReference type="GO" id="GO:0046961">
    <property type="term" value="F:proton-transporting ATPase activity, rotational mechanism"/>
    <property type="evidence" value="ECO:0007669"/>
    <property type="project" value="InterPro"/>
</dbReference>
<keyword evidence="9" id="KW-1185">Reference proteome</keyword>
<dbReference type="Pfam" id="PF03223">
    <property type="entry name" value="V-ATPase_C"/>
    <property type="match status" value="1"/>
</dbReference>
<keyword evidence="7" id="KW-0175">Coiled coil</keyword>
<dbReference type="Proteomes" id="UP000789572">
    <property type="component" value="Unassembled WGS sequence"/>
</dbReference>
<feature type="coiled-coil region" evidence="7">
    <location>
        <begin position="177"/>
        <end position="215"/>
    </location>
</feature>
<comment type="function">
    <text evidence="5">Subunit of the V1 complex of vacuolar(H+)-ATPase (V-ATPase), a multisubunit enzyme composed of a peripheral complex (V1) that hydrolyzes ATP and a membrane integral complex (V0) that translocates protons. V-ATPase is responsible for acidifying and maintaining the pH of intracellular compartments. Subunit C is necessary for the assembly of the catalytic sector of the enzyme and is likely to have a specific function in its catalytic activity. Reversibly leaves the enzyme after glucose depletion, causing the catalytic subcomplex V1 to detach from the V0 section.</text>
</comment>
<dbReference type="SUPFAM" id="SSF118203">
    <property type="entry name" value="Vacuolar ATP synthase subunit C"/>
    <property type="match status" value="1"/>
</dbReference>
<dbReference type="Gene3D" id="1.20.1460.10">
    <property type="entry name" value="subunit c (vma5p) of the yeast v-atpase, domain 2"/>
    <property type="match status" value="1"/>
</dbReference>
<sequence>MLFHINTINSSNPAICINQGKVNAYVIVSKFATFRTDFELVSRFRMFTSENYIPRRCLIFMLVLLKVPAEGNKAGAFQNLRGKLYSSSVDYAEVYQFILPEFKIGTLDSLVVISDELIKYDQAIEVSIVKIVDILKNLLKNDVDKIRSHFVVNGRSIAQYLKGFQWHTQKYRADKSLAEIAEAINQEVAAIENLMKNKLANYNQVKGNLIALERKQTGNLAVRTLAGVVKKSHFVLDSEYLETLLIAVPRNLYKDWYGKYETLTNFVVPRSSEKIAEDDEYGLFNVTLFKRVADEFAHKCREEKFIVREFKYDEANLESQRKELQEAGESEKELSSSLLRLAKTNFGEVFSAWIHLKALRVYVESVLRYGLPPDFMSAIIKPKPKMEKKTREVLNVEYGRLGGAMGHEAYKDENIEELHNLLGKDYYPYVWFQIQLDVKLYVK</sequence>
<accession>A0A9N8Z2F1</accession>
<keyword evidence="4 6" id="KW-0406">Ion transport</keyword>
<dbReference type="EMBL" id="CAJVPJ010000052">
    <property type="protein sequence ID" value="CAG8467182.1"/>
    <property type="molecule type" value="Genomic_DNA"/>
</dbReference>
<dbReference type="Gene3D" id="3.30.70.1180">
    <property type="entry name" value="Vacuolar atp synthase subunit c, domain 1"/>
    <property type="match status" value="1"/>
</dbReference>